<dbReference type="EC" id="2.7.7.18" evidence="11"/>
<keyword evidence="6 11" id="KW-0548">Nucleotidyltransferase</keyword>
<sequence>MRADLPFAPPGMRIGLLGGSFDPAHEGHVHITEEAMRRFQLDQVWWLVSPGNPLKVHGPAPLEQRIAGARNLAKNPRILVTDIESRIGTRMTADTIAGLQRIYPRVRFVWLMGADNLVQFDRWDRWSEIASRVPIGVIARPGWRTPARFSRTARMLWRSRIPETRAGDLANSVPPAWSMINVPLNKQSSSAIRARAEGKTG</sequence>
<keyword evidence="7 11" id="KW-0547">Nucleotide-binding</keyword>
<reference evidence="14" key="1">
    <citation type="submission" date="2023-07" db="EMBL/GenBank/DDBJ databases">
        <title>Paracoccus sp. MBLB3053 whole genome sequence.</title>
        <authorList>
            <person name="Hwang C.Y."/>
            <person name="Cho E.-S."/>
            <person name="Seo M.-J."/>
        </authorList>
    </citation>
    <scope>NUCLEOTIDE SEQUENCE [LARGE SCALE GENOMIC DNA]</scope>
    <source>
        <strain evidence="14">MBLB3053</strain>
    </source>
</reference>
<dbReference type="Pfam" id="PF01467">
    <property type="entry name" value="CTP_transf_like"/>
    <property type="match status" value="1"/>
</dbReference>
<evidence type="ECO:0000259" key="12">
    <source>
        <dbReference type="Pfam" id="PF01467"/>
    </source>
</evidence>
<dbReference type="InterPro" id="IPR004821">
    <property type="entry name" value="Cyt_trans-like"/>
</dbReference>
<dbReference type="HAMAP" id="MF_00244">
    <property type="entry name" value="NaMN_adenylyltr"/>
    <property type="match status" value="1"/>
</dbReference>
<dbReference type="NCBIfam" id="NF000845">
    <property type="entry name" value="PRK00071.2-4"/>
    <property type="match status" value="1"/>
</dbReference>
<accession>A0ABU2HSJ8</accession>
<dbReference type="GO" id="GO:0004515">
    <property type="term" value="F:nicotinate-nucleotide adenylyltransferase activity"/>
    <property type="evidence" value="ECO:0007669"/>
    <property type="project" value="UniProtKB-EC"/>
</dbReference>
<dbReference type="EMBL" id="JAVQLW010000001">
    <property type="protein sequence ID" value="MDS9467983.1"/>
    <property type="molecule type" value="Genomic_DNA"/>
</dbReference>
<evidence type="ECO:0000256" key="1">
    <source>
        <dbReference type="ARBA" id="ARBA00002324"/>
    </source>
</evidence>
<keyword evidence="4 11" id="KW-0662">Pyridine nucleotide biosynthesis</keyword>
<evidence type="ECO:0000256" key="6">
    <source>
        <dbReference type="ARBA" id="ARBA00022695"/>
    </source>
</evidence>
<protein>
    <recommendedName>
        <fullName evidence="11">Probable nicotinate-nucleotide adenylyltransferase</fullName>
        <ecNumber evidence="11">2.7.7.18</ecNumber>
    </recommendedName>
    <alternativeName>
        <fullName evidence="11">Deamido-NAD(+) diphosphorylase</fullName>
    </alternativeName>
    <alternativeName>
        <fullName evidence="11">Deamido-NAD(+) pyrophosphorylase</fullName>
    </alternativeName>
    <alternativeName>
        <fullName evidence="11">Nicotinate mononucleotide adenylyltransferase</fullName>
        <shortName evidence="11">NaMN adenylyltransferase</shortName>
    </alternativeName>
</protein>
<organism evidence="13 14">
    <name type="scientific">Paracoccus aurantius</name>
    <dbReference type="NCBI Taxonomy" id="3073814"/>
    <lineage>
        <taxon>Bacteria</taxon>
        <taxon>Pseudomonadati</taxon>
        <taxon>Pseudomonadota</taxon>
        <taxon>Alphaproteobacteria</taxon>
        <taxon>Rhodobacterales</taxon>
        <taxon>Paracoccaceae</taxon>
        <taxon>Paracoccus</taxon>
    </lineage>
</organism>
<dbReference type="InterPro" id="IPR005248">
    <property type="entry name" value="NadD/NMNAT"/>
</dbReference>
<evidence type="ECO:0000256" key="4">
    <source>
        <dbReference type="ARBA" id="ARBA00022642"/>
    </source>
</evidence>
<keyword evidence="8 11" id="KW-0067">ATP-binding</keyword>
<dbReference type="RefSeq" id="WP_311160160.1">
    <property type="nucleotide sequence ID" value="NZ_JAVQLW010000001.1"/>
</dbReference>
<dbReference type="NCBIfam" id="NF000843">
    <property type="entry name" value="PRK00071.2-2"/>
    <property type="match status" value="1"/>
</dbReference>
<gene>
    <name evidence="11" type="primary">nadD</name>
    <name evidence="13" type="ORF">RGQ15_10440</name>
</gene>
<dbReference type="PANTHER" id="PTHR39321:SF3">
    <property type="entry name" value="PHOSPHOPANTETHEINE ADENYLYLTRANSFERASE"/>
    <property type="match status" value="1"/>
</dbReference>
<evidence type="ECO:0000256" key="7">
    <source>
        <dbReference type="ARBA" id="ARBA00022741"/>
    </source>
</evidence>
<evidence type="ECO:0000256" key="3">
    <source>
        <dbReference type="ARBA" id="ARBA00009014"/>
    </source>
</evidence>
<evidence type="ECO:0000313" key="14">
    <source>
        <dbReference type="Proteomes" id="UP001269144"/>
    </source>
</evidence>
<dbReference type="InterPro" id="IPR014729">
    <property type="entry name" value="Rossmann-like_a/b/a_fold"/>
</dbReference>
<dbReference type="Proteomes" id="UP001269144">
    <property type="component" value="Unassembled WGS sequence"/>
</dbReference>
<keyword evidence="5 11" id="KW-0808">Transferase</keyword>
<dbReference type="SUPFAM" id="SSF52374">
    <property type="entry name" value="Nucleotidylyl transferase"/>
    <property type="match status" value="1"/>
</dbReference>
<name>A0ABU2HSJ8_9RHOB</name>
<comment type="caution">
    <text evidence="13">The sequence shown here is derived from an EMBL/GenBank/DDBJ whole genome shotgun (WGS) entry which is preliminary data.</text>
</comment>
<dbReference type="Gene3D" id="3.40.50.620">
    <property type="entry name" value="HUPs"/>
    <property type="match status" value="1"/>
</dbReference>
<comment type="pathway">
    <text evidence="2 11">Cofactor biosynthesis; NAD(+) biosynthesis; deamido-NAD(+) from nicotinate D-ribonucleotide: step 1/1.</text>
</comment>
<evidence type="ECO:0000313" key="13">
    <source>
        <dbReference type="EMBL" id="MDS9467983.1"/>
    </source>
</evidence>
<evidence type="ECO:0000256" key="8">
    <source>
        <dbReference type="ARBA" id="ARBA00022840"/>
    </source>
</evidence>
<evidence type="ECO:0000256" key="9">
    <source>
        <dbReference type="ARBA" id="ARBA00023027"/>
    </source>
</evidence>
<proteinExistence type="inferred from homology"/>
<comment type="function">
    <text evidence="1 11">Catalyzes the reversible adenylation of nicotinate mononucleotide (NaMN) to nicotinic acid adenine dinucleotide (NaAD).</text>
</comment>
<evidence type="ECO:0000256" key="11">
    <source>
        <dbReference type="HAMAP-Rule" id="MF_00244"/>
    </source>
</evidence>
<evidence type="ECO:0000256" key="5">
    <source>
        <dbReference type="ARBA" id="ARBA00022679"/>
    </source>
</evidence>
<keyword evidence="9 11" id="KW-0520">NAD</keyword>
<comment type="similarity">
    <text evidence="3 11">Belongs to the NadD family.</text>
</comment>
<feature type="domain" description="Cytidyltransferase-like" evidence="12">
    <location>
        <begin position="16"/>
        <end position="195"/>
    </location>
</feature>
<evidence type="ECO:0000256" key="10">
    <source>
        <dbReference type="ARBA" id="ARBA00048721"/>
    </source>
</evidence>
<keyword evidence="14" id="KW-1185">Reference proteome</keyword>
<evidence type="ECO:0000256" key="2">
    <source>
        <dbReference type="ARBA" id="ARBA00005019"/>
    </source>
</evidence>
<dbReference type="PANTHER" id="PTHR39321">
    <property type="entry name" value="NICOTINATE-NUCLEOTIDE ADENYLYLTRANSFERASE-RELATED"/>
    <property type="match status" value="1"/>
</dbReference>
<dbReference type="CDD" id="cd02165">
    <property type="entry name" value="NMNAT"/>
    <property type="match status" value="1"/>
</dbReference>
<comment type="catalytic activity">
    <reaction evidence="10 11">
        <text>nicotinate beta-D-ribonucleotide + ATP + H(+) = deamido-NAD(+) + diphosphate</text>
        <dbReference type="Rhea" id="RHEA:22860"/>
        <dbReference type="ChEBI" id="CHEBI:15378"/>
        <dbReference type="ChEBI" id="CHEBI:30616"/>
        <dbReference type="ChEBI" id="CHEBI:33019"/>
        <dbReference type="ChEBI" id="CHEBI:57502"/>
        <dbReference type="ChEBI" id="CHEBI:58437"/>
        <dbReference type="EC" id="2.7.7.18"/>
    </reaction>
</comment>